<evidence type="ECO:0000313" key="2">
    <source>
        <dbReference type="Proteomes" id="UP001274830"/>
    </source>
</evidence>
<keyword evidence="2" id="KW-1185">Reference proteome</keyword>
<sequence length="218" mass="23716">MADLSTVTGFDPPQEPQAQIQVFTPTSIAVANIQYSRPSPVKVARRFTTPFMLWSISAIADIGAILTEMGQQAANVVRYSRPYSIPPSDPVLPLQFGLFKDWDTQLFDLSLRTFQLGKRILDGNVAFHHLLKICATCRRNPPDAFFPTSMSRVYLNAFIQMCALPAQGRKSSSVTQSPLTNTKMLTLMRTSVSGVSSLSCALGAALSAVGKASSVAER</sequence>
<dbReference type="EMBL" id="JAUTXT010000025">
    <property type="protein sequence ID" value="KAK3673464.1"/>
    <property type="molecule type" value="Genomic_DNA"/>
</dbReference>
<dbReference type="AlphaFoldDB" id="A0AAE1BZV0"/>
<comment type="caution">
    <text evidence="1">The sequence shown here is derived from an EMBL/GenBank/DDBJ whole genome shotgun (WGS) entry which is preliminary data.</text>
</comment>
<name>A0AAE1BZV0_9PEZI</name>
<reference evidence="1" key="1">
    <citation type="submission" date="2023-07" db="EMBL/GenBank/DDBJ databases">
        <title>Black Yeasts Isolated from many extreme environments.</title>
        <authorList>
            <person name="Coleine C."/>
            <person name="Stajich J.E."/>
            <person name="Selbmann L."/>
        </authorList>
    </citation>
    <scope>NUCLEOTIDE SEQUENCE</scope>
    <source>
        <strain evidence="1">CCFEE 5485</strain>
    </source>
</reference>
<dbReference type="Proteomes" id="UP001274830">
    <property type="component" value="Unassembled WGS sequence"/>
</dbReference>
<organism evidence="1 2">
    <name type="scientific">Recurvomyces mirabilis</name>
    <dbReference type="NCBI Taxonomy" id="574656"/>
    <lineage>
        <taxon>Eukaryota</taxon>
        <taxon>Fungi</taxon>
        <taxon>Dikarya</taxon>
        <taxon>Ascomycota</taxon>
        <taxon>Pezizomycotina</taxon>
        <taxon>Dothideomycetes</taxon>
        <taxon>Dothideomycetidae</taxon>
        <taxon>Mycosphaerellales</taxon>
        <taxon>Teratosphaeriaceae</taxon>
        <taxon>Recurvomyces</taxon>
    </lineage>
</organism>
<protein>
    <submittedName>
        <fullName evidence="1">Uncharacterized protein</fullName>
    </submittedName>
</protein>
<evidence type="ECO:0000313" key="1">
    <source>
        <dbReference type="EMBL" id="KAK3673464.1"/>
    </source>
</evidence>
<proteinExistence type="predicted"/>
<accession>A0AAE1BZV0</accession>
<gene>
    <name evidence="1" type="ORF">LTR78_006698</name>
</gene>